<feature type="domain" description="Dihydroxy-acid/6-phosphogluconate dehydratase N-terminal" evidence="9">
    <location>
        <begin position="36"/>
        <end position="346"/>
    </location>
</feature>
<dbReference type="SUPFAM" id="SSF143975">
    <property type="entry name" value="IlvD/EDD N-terminal domain-like"/>
    <property type="match status" value="1"/>
</dbReference>
<comment type="caution">
    <text evidence="11">The sequence shown here is derived from an EMBL/GenBank/DDBJ whole genome shotgun (WGS) entry which is preliminary data.</text>
</comment>
<evidence type="ECO:0000256" key="2">
    <source>
        <dbReference type="ARBA" id="ARBA00022714"/>
    </source>
</evidence>
<accession>A0A3M2M2L6</accession>
<evidence type="ECO:0000256" key="4">
    <source>
        <dbReference type="ARBA" id="ARBA00023004"/>
    </source>
</evidence>
<keyword evidence="3" id="KW-0479">Metal-binding</keyword>
<dbReference type="GO" id="GO:0009082">
    <property type="term" value="P:branched-chain amino acid biosynthetic process"/>
    <property type="evidence" value="ECO:0007669"/>
    <property type="project" value="UniProtKB-KW"/>
</dbReference>
<keyword evidence="2" id="KW-0001">2Fe-2S</keyword>
<keyword evidence="7" id="KW-0100">Branched-chain amino acid biosynthesis</keyword>
<feature type="region of interest" description="Disordered" evidence="8">
    <location>
        <begin position="547"/>
        <end position="574"/>
    </location>
</feature>
<evidence type="ECO:0000313" key="12">
    <source>
        <dbReference type="Proteomes" id="UP000282674"/>
    </source>
</evidence>
<dbReference type="InterPro" id="IPR052352">
    <property type="entry name" value="Sugar_Degrad_Dehydratases"/>
</dbReference>
<dbReference type="EC" id="4.2.1.9" evidence="11"/>
<dbReference type="AlphaFoldDB" id="A0A3M2M2L6"/>
<feature type="domain" description="Dihydroxy-acid/6-phosphogluconate dehydratase C-terminal" evidence="10">
    <location>
        <begin position="360"/>
        <end position="551"/>
    </location>
</feature>
<protein>
    <submittedName>
        <fullName evidence="11">Dihydroxy-acid dehydratase</fullName>
        <ecNumber evidence="11">4.2.1.9</ecNumber>
    </submittedName>
</protein>
<dbReference type="PROSITE" id="PS00886">
    <property type="entry name" value="ILVD_EDD_1"/>
    <property type="match status" value="1"/>
</dbReference>
<comment type="similarity">
    <text evidence="1">Belongs to the IlvD/Edd family.</text>
</comment>
<reference evidence="11 12" key="1">
    <citation type="submission" date="2018-10" db="EMBL/GenBank/DDBJ databases">
        <title>Isolation from soil.</title>
        <authorList>
            <person name="Hu J."/>
        </authorList>
    </citation>
    <scope>NUCLEOTIDE SEQUENCE [LARGE SCALE GENOMIC DNA]</scope>
    <source>
        <strain evidence="11 12">NEAU-Ht49</strain>
    </source>
</reference>
<keyword evidence="6 11" id="KW-0456">Lyase</keyword>
<keyword evidence="12" id="KW-1185">Reference proteome</keyword>
<dbReference type="InterPro" id="IPR000581">
    <property type="entry name" value="ILV_EDD_N"/>
</dbReference>
<evidence type="ECO:0000256" key="6">
    <source>
        <dbReference type="ARBA" id="ARBA00023239"/>
    </source>
</evidence>
<evidence type="ECO:0000256" key="7">
    <source>
        <dbReference type="ARBA" id="ARBA00023304"/>
    </source>
</evidence>
<dbReference type="Pfam" id="PF24877">
    <property type="entry name" value="ILV_EDD_C"/>
    <property type="match status" value="1"/>
</dbReference>
<gene>
    <name evidence="11" type="ORF">EBO15_14745</name>
</gene>
<dbReference type="GO" id="GO:0004160">
    <property type="term" value="F:dihydroxy-acid dehydratase activity"/>
    <property type="evidence" value="ECO:0007669"/>
    <property type="project" value="UniProtKB-EC"/>
</dbReference>
<name>A0A3M2M2L6_9ACTN</name>
<dbReference type="Pfam" id="PF00920">
    <property type="entry name" value="ILVD_EDD_N"/>
    <property type="match status" value="1"/>
</dbReference>
<dbReference type="NCBIfam" id="NF004784">
    <property type="entry name" value="PRK06131.1"/>
    <property type="match status" value="1"/>
</dbReference>
<dbReference type="FunFam" id="3.50.30.80:FF:000001">
    <property type="entry name" value="Dihydroxy-acid dehydratase"/>
    <property type="match status" value="1"/>
</dbReference>
<dbReference type="InterPro" id="IPR056740">
    <property type="entry name" value="ILV_EDD_C"/>
</dbReference>
<proteinExistence type="inferred from homology"/>
<evidence type="ECO:0000256" key="5">
    <source>
        <dbReference type="ARBA" id="ARBA00023014"/>
    </source>
</evidence>
<dbReference type="PANTHER" id="PTHR43183:SF1">
    <property type="entry name" value="HYPOTHETICAL DIHYDROXY-ACID DEHYDRATASE (EUROFUNG)-RELATED"/>
    <property type="match status" value="1"/>
</dbReference>
<dbReference type="EMBL" id="RFFG01000022">
    <property type="protein sequence ID" value="RMI43984.1"/>
    <property type="molecule type" value="Genomic_DNA"/>
</dbReference>
<dbReference type="InterPro" id="IPR037237">
    <property type="entry name" value="IlvD/EDD_N"/>
</dbReference>
<keyword evidence="4" id="KW-0408">Iron</keyword>
<evidence type="ECO:0000256" key="8">
    <source>
        <dbReference type="SAM" id="MobiDB-lite"/>
    </source>
</evidence>
<dbReference type="OrthoDB" id="9807077at2"/>
<sequence length="574" mass="60007">MGVDRGLTSYGDEGFSRFLRRAFLASAGYDADDLDRPVVGIADTSSDYTTCHREMPQLAEAVKRGVLEAGGLPLVFPTMSLPEILLSPTSMLFRNLLAMETEELIKAQPMDAVVLLGGCDKTVPAQLMAAVSADVPAVEVVAGPMLTGSWRGQRLGACTDCRGMWARHRAGELDEAEIGDVRSALATTGGTCMVMGTASTMACVTEALGLSPAGTATAPAASGDRLRAGTSAGRLAVAAARDDLRPSTLLSRASLTNAVTVLMAVGGSTNAIVHLLAIAGRTGLDLTLDDFDAIARRVPLLVDCKPSGSGYLEDLHRAGGVPVLMKTLEPLLDLSARTIEGGTLADRLAGVEPAPSWQTTIRPLDEPLGPPRALAVLRGNLAPDGAVIKLSAATPELTVHEGPAVVFESPEDVTRRIDDPALDITPDSVLVLRNAGPVAAGMPEAGSFPVPRRLAQQGIRDMVRVSDARMSGTSYGTVVLHVAPEAAVGGPLALVEDGDVIRLDAPAGELTLLVPDDVLEQRRARWTPPPAPDRGWRRLNAEHVLQAPQGADFDTLRPAPQGSRGARTGSGDEE</sequence>
<organism evidence="11 12">
    <name type="scientific">Actinomadura harenae</name>
    <dbReference type="NCBI Taxonomy" id="2483351"/>
    <lineage>
        <taxon>Bacteria</taxon>
        <taxon>Bacillati</taxon>
        <taxon>Actinomycetota</taxon>
        <taxon>Actinomycetes</taxon>
        <taxon>Streptosporangiales</taxon>
        <taxon>Thermomonosporaceae</taxon>
        <taxon>Actinomadura</taxon>
    </lineage>
</organism>
<dbReference type="GO" id="GO:0051537">
    <property type="term" value="F:2 iron, 2 sulfur cluster binding"/>
    <property type="evidence" value="ECO:0007669"/>
    <property type="project" value="UniProtKB-KW"/>
</dbReference>
<evidence type="ECO:0000256" key="1">
    <source>
        <dbReference type="ARBA" id="ARBA00006486"/>
    </source>
</evidence>
<dbReference type="GO" id="GO:0046872">
    <property type="term" value="F:metal ion binding"/>
    <property type="evidence" value="ECO:0007669"/>
    <property type="project" value="UniProtKB-KW"/>
</dbReference>
<evidence type="ECO:0000313" key="11">
    <source>
        <dbReference type="EMBL" id="RMI43984.1"/>
    </source>
</evidence>
<evidence type="ECO:0000259" key="10">
    <source>
        <dbReference type="Pfam" id="PF24877"/>
    </source>
</evidence>
<keyword evidence="5" id="KW-0411">Iron-sulfur</keyword>
<dbReference type="Gene3D" id="3.50.30.80">
    <property type="entry name" value="IlvD/EDD C-terminal domain-like"/>
    <property type="match status" value="1"/>
</dbReference>
<keyword evidence="7" id="KW-0028">Amino-acid biosynthesis</keyword>
<dbReference type="InterPro" id="IPR020558">
    <property type="entry name" value="DiOHA_6PGluconate_deHydtase_CS"/>
</dbReference>
<dbReference type="InterPro" id="IPR042096">
    <property type="entry name" value="Dihydro-acid_dehy_C"/>
</dbReference>
<dbReference type="Proteomes" id="UP000282674">
    <property type="component" value="Unassembled WGS sequence"/>
</dbReference>
<evidence type="ECO:0000256" key="3">
    <source>
        <dbReference type="ARBA" id="ARBA00022723"/>
    </source>
</evidence>
<dbReference type="PANTHER" id="PTHR43183">
    <property type="entry name" value="HYPOTHETICAL DIHYDROXYACID DEHYDRATASE (EUROFUNG)-RELATED"/>
    <property type="match status" value="1"/>
</dbReference>
<dbReference type="SUPFAM" id="SSF52016">
    <property type="entry name" value="LeuD/IlvD-like"/>
    <property type="match status" value="1"/>
</dbReference>
<evidence type="ECO:0000259" key="9">
    <source>
        <dbReference type="Pfam" id="PF00920"/>
    </source>
</evidence>